<sequence>MISIKSLAAKTLIERRKPSPPSGGGCDFLVDPKLPAPEERVIWRADVNRFTVLIGPAPTHFEGARLIELASMPALSVIEQGDDGTHAVLGQRETITHLRIEPDAQRWGSIMLPLEPHQRTRARAAQWLLTRLGGEMPGPSPEGMWDNRARRSHLHILLRLVDGARVGIPLREMAAALIDPDIRTLSAAAWVDSAERKRLRRWLAEAMRLVDGQYRNLLGGP</sequence>
<dbReference type="AlphaFoldDB" id="A0A084EN97"/>
<dbReference type="EMBL" id="JGVR01000009">
    <property type="protein sequence ID" value="KEZ19439.1"/>
    <property type="molecule type" value="Genomic_DNA"/>
</dbReference>
<accession>A0A084EN97</accession>
<name>A0A084EN97_SPHYA</name>
<comment type="caution">
    <text evidence="2">The sequence shown here is derived from an EMBL/GenBank/DDBJ whole genome shotgun (WGS) entry which is preliminary data.</text>
</comment>
<evidence type="ECO:0000313" key="3">
    <source>
        <dbReference type="Proteomes" id="UP000028534"/>
    </source>
</evidence>
<feature type="domain" description="T6SS Transcription factor RovC-like DNA binding" evidence="1">
    <location>
        <begin position="111"/>
        <end position="218"/>
    </location>
</feature>
<protein>
    <recommendedName>
        <fullName evidence="1">T6SS Transcription factor RovC-like DNA binding domain-containing protein</fullName>
    </recommendedName>
</protein>
<gene>
    <name evidence="2" type="ORF">CP98_01960</name>
</gene>
<dbReference type="PATRIC" id="fig|13690.10.peg.2017"/>
<organism evidence="2 3">
    <name type="scientific">Sphingobium yanoikuyae</name>
    <name type="common">Sphingomonas yanoikuyae</name>
    <dbReference type="NCBI Taxonomy" id="13690"/>
    <lineage>
        <taxon>Bacteria</taxon>
        <taxon>Pseudomonadati</taxon>
        <taxon>Pseudomonadota</taxon>
        <taxon>Alphaproteobacteria</taxon>
        <taxon>Sphingomonadales</taxon>
        <taxon>Sphingomonadaceae</taxon>
        <taxon>Sphingobium</taxon>
    </lineage>
</organism>
<reference evidence="2 3" key="1">
    <citation type="submission" date="2014-03" db="EMBL/GenBank/DDBJ databases">
        <title>Genome sequence of Sphingobium yanoikuyae B1.</title>
        <authorList>
            <person name="Gan H.M."/>
            <person name="Gan H.Y."/>
            <person name="Savka M.A."/>
        </authorList>
    </citation>
    <scope>NUCLEOTIDE SEQUENCE [LARGE SCALE GENOMIC DNA]</scope>
    <source>
        <strain evidence="2 3">B1</strain>
    </source>
</reference>
<dbReference type="Pfam" id="PF10074">
    <property type="entry name" value="RovC_DNA-bd"/>
    <property type="match status" value="1"/>
</dbReference>
<evidence type="ECO:0000259" key="1">
    <source>
        <dbReference type="Pfam" id="PF10074"/>
    </source>
</evidence>
<proteinExistence type="predicted"/>
<dbReference type="Proteomes" id="UP000028534">
    <property type="component" value="Unassembled WGS sequence"/>
</dbReference>
<dbReference type="InterPro" id="IPR018754">
    <property type="entry name" value="RovC-like_DNA-bd"/>
</dbReference>
<evidence type="ECO:0000313" key="2">
    <source>
        <dbReference type="EMBL" id="KEZ19439.1"/>
    </source>
</evidence>
<dbReference type="eggNOG" id="COG5419">
    <property type="taxonomic scope" value="Bacteria"/>
</dbReference>